<protein>
    <recommendedName>
        <fullName evidence="2">DUF676 domain-containing protein</fullName>
    </recommendedName>
</protein>
<reference evidence="3" key="2">
    <citation type="submission" date="2021-02" db="EMBL/GenBank/DDBJ databases">
        <authorList>
            <person name="Kimball J.A."/>
            <person name="Haas M.W."/>
            <person name="Macchietto M."/>
            <person name="Kono T."/>
            <person name="Duquette J."/>
            <person name="Shao M."/>
        </authorList>
    </citation>
    <scope>NUCLEOTIDE SEQUENCE</scope>
    <source>
        <tissue evidence="3">Fresh leaf tissue</tissue>
    </source>
</reference>
<keyword evidence="4" id="KW-1185">Reference proteome</keyword>
<dbReference type="AlphaFoldDB" id="A0A8J5REB7"/>
<comment type="caution">
    <text evidence="3">The sequence shown here is derived from an EMBL/GenBank/DDBJ whole genome shotgun (WGS) entry which is preliminary data.</text>
</comment>
<organism evidence="3 4">
    <name type="scientific">Zizania palustris</name>
    <name type="common">Northern wild rice</name>
    <dbReference type="NCBI Taxonomy" id="103762"/>
    <lineage>
        <taxon>Eukaryota</taxon>
        <taxon>Viridiplantae</taxon>
        <taxon>Streptophyta</taxon>
        <taxon>Embryophyta</taxon>
        <taxon>Tracheophyta</taxon>
        <taxon>Spermatophyta</taxon>
        <taxon>Magnoliopsida</taxon>
        <taxon>Liliopsida</taxon>
        <taxon>Poales</taxon>
        <taxon>Poaceae</taxon>
        <taxon>BOP clade</taxon>
        <taxon>Oryzoideae</taxon>
        <taxon>Oryzeae</taxon>
        <taxon>Zizaniinae</taxon>
        <taxon>Zizania</taxon>
    </lineage>
</organism>
<dbReference type="Proteomes" id="UP000729402">
    <property type="component" value="Unassembled WGS sequence"/>
</dbReference>
<feature type="compositionally biased region" description="Polar residues" evidence="1">
    <location>
        <begin position="11"/>
        <end position="22"/>
    </location>
</feature>
<feature type="region of interest" description="Disordered" evidence="1">
    <location>
        <begin position="1"/>
        <end position="24"/>
    </location>
</feature>
<feature type="domain" description="DUF676" evidence="2">
    <location>
        <begin position="108"/>
        <end position="148"/>
    </location>
</feature>
<sequence>MITAGTASMGRATTTPNPRSQSRWPRAVARLRLALRSPPATASGGDSASWMGCFRPAPAPAPATVAVAVKEAKGKRPEVEKEPARGGGEDVWSAQAEAAMEQGGGFPEHLVVMVNGLVGSADDWKFAAEQFVRRMPDKVIVHLQSRAILSMCL</sequence>
<reference evidence="3" key="1">
    <citation type="journal article" date="2021" name="bioRxiv">
        <title>Whole Genome Assembly and Annotation of Northern Wild Rice, Zizania palustris L., Supports a Whole Genome Duplication in the Zizania Genus.</title>
        <authorList>
            <person name="Haas M."/>
            <person name="Kono T."/>
            <person name="Macchietto M."/>
            <person name="Millas R."/>
            <person name="McGilp L."/>
            <person name="Shao M."/>
            <person name="Duquette J."/>
            <person name="Hirsch C.N."/>
            <person name="Kimball J."/>
        </authorList>
    </citation>
    <scope>NUCLEOTIDE SEQUENCE</scope>
    <source>
        <tissue evidence="3">Fresh leaf tissue</tissue>
    </source>
</reference>
<dbReference type="Pfam" id="PF05057">
    <property type="entry name" value="DUF676"/>
    <property type="match status" value="1"/>
</dbReference>
<evidence type="ECO:0000259" key="2">
    <source>
        <dbReference type="Pfam" id="PF05057"/>
    </source>
</evidence>
<proteinExistence type="predicted"/>
<evidence type="ECO:0000313" key="3">
    <source>
        <dbReference type="EMBL" id="KAG8047622.1"/>
    </source>
</evidence>
<dbReference type="OrthoDB" id="1738118at2759"/>
<dbReference type="InterPro" id="IPR007751">
    <property type="entry name" value="DUF676_lipase-like"/>
</dbReference>
<gene>
    <name evidence="3" type="ORF">GUJ93_ZPchr0008g13009</name>
</gene>
<evidence type="ECO:0000256" key="1">
    <source>
        <dbReference type="SAM" id="MobiDB-lite"/>
    </source>
</evidence>
<dbReference type="EMBL" id="JAAALK010000290">
    <property type="protein sequence ID" value="KAG8047622.1"/>
    <property type="molecule type" value="Genomic_DNA"/>
</dbReference>
<evidence type="ECO:0000313" key="4">
    <source>
        <dbReference type="Proteomes" id="UP000729402"/>
    </source>
</evidence>
<accession>A0A8J5REB7</accession>
<name>A0A8J5REB7_ZIZPA</name>